<dbReference type="GO" id="GO:0006511">
    <property type="term" value="P:ubiquitin-dependent protein catabolic process"/>
    <property type="evidence" value="ECO:0007669"/>
    <property type="project" value="TreeGrafter"/>
</dbReference>
<dbReference type="EnsemblMetazoa" id="CLYHEMT009795.1">
    <property type="protein sequence ID" value="CLYHEMP009795.1"/>
    <property type="gene ID" value="CLYHEMG009795"/>
</dbReference>
<organism evidence="1 2">
    <name type="scientific">Clytia hemisphaerica</name>
    <dbReference type="NCBI Taxonomy" id="252671"/>
    <lineage>
        <taxon>Eukaryota</taxon>
        <taxon>Metazoa</taxon>
        <taxon>Cnidaria</taxon>
        <taxon>Hydrozoa</taxon>
        <taxon>Hydroidolina</taxon>
        <taxon>Leptothecata</taxon>
        <taxon>Obeliida</taxon>
        <taxon>Clytiidae</taxon>
        <taxon>Clytia</taxon>
    </lineage>
</organism>
<proteinExistence type="predicted"/>
<dbReference type="Pfam" id="PF14736">
    <property type="entry name" value="N_Asn_amidohyd"/>
    <property type="match status" value="1"/>
</dbReference>
<evidence type="ECO:0000313" key="2">
    <source>
        <dbReference type="Proteomes" id="UP000594262"/>
    </source>
</evidence>
<keyword evidence="2" id="KW-1185">Reference proteome</keyword>
<dbReference type="PANTHER" id="PTHR12498:SF0">
    <property type="entry name" value="PROTEIN N-TERMINAL ASPARAGINE AMIDOHYDROLASE"/>
    <property type="match status" value="1"/>
</dbReference>
<dbReference type="GeneID" id="136802622"/>
<protein>
    <recommendedName>
        <fullName evidence="3">Protein N-terminal asparagine amidohydrolase</fullName>
    </recommendedName>
</protein>
<reference evidence="1" key="1">
    <citation type="submission" date="2021-01" db="UniProtKB">
        <authorList>
            <consortium name="EnsemblMetazoa"/>
        </authorList>
    </citation>
    <scope>IDENTIFICATION</scope>
</reference>
<dbReference type="InterPro" id="IPR026750">
    <property type="entry name" value="NTAN1"/>
</dbReference>
<dbReference type="AlphaFoldDB" id="A0A7M5V1Q7"/>
<dbReference type="PANTHER" id="PTHR12498">
    <property type="entry name" value="N-TERMINAL ASPARAGINE AMIDOHYDROLASE"/>
    <property type="match status" value="1"/>
</dbReference>
<sequence length="330" mass="38427">MPLLIDGKHIGLSEDCSPVYFFKSNPELAKKSRDFIHEKSSLKKTLCENDRLLFVAQKEYAVLSTNQNQARFDWLASDDATTCHIMILKEPKTLTYGLMHVDGFGETRQDILEMISNMLQCSRLVSENDCSDLEMYLFGGFVDSKCHSEPIFQDVLNICKSVLVNIHLKIACCYSINNETKKELEFPIITGVGVDLRKQQFEIVKCSFQGPDALLRHVRLLYDSNKDGRCRQIYDYTQGLVYIEPFVFRTPSYAYYELMRLPDHVYLKYTSTSPHCEPDHFVESSKNAIKFTLKYHQLIDTIFSNKRREWYLNDENVWCLKDKVHTMLTL</sequence>
<dbReference type="GO" id="GO:0005634">
    <property type="term" value="C:nucleus"/>
    <property type="evidence" value="ECO:0007669"/>
    <property type="project" value="TreeGrafter"/>
</dbReference>
<accession>A0A7M5V1Q7</accession>
<evidence type="ECO:0000313" key="1">
    <source>
        <dbReference type="EnsemblMetazoa" id="CLYHEMP009795.1"/>
    </source>
</evidence>
<dbReference type="RefSeq" id="XP_066915476.1">
    <property type="nucleotide sequence ID" value="XM_067059375.1"/>
</dbReference>
<dbReference type="GO" id="GO:0008418">
    <property type="term" value="F:protein-N-terminal asparagine amidohydrolase activity"/>
    <property type="evidence" value="ECO:0007669"/>
    <property type="project" value="InterPro"/>
</dbReference>
<evidence type="ECO:0008006" key="3">
    <source>
        <dbReference type="Google" id="ProtNLM"/>
    </source>
</evidence>
<dbReference type="Proteomes" id="UP000594262">
    <property type="component" value="Unplaced"/>
</dbReference>
<name>A0A7M5V1Q7_9CNID</name>
<dbReference type="OrthoDB" id="539995at2759"/>